<feature type="compositionally biased region" description="Basic and acidic residues" evidence="1">
    <location>
        <begin position="87"/>
        <end position="104"/>
    </location>
</feature>
<gene>
    <name evidence="2" type="ORF">ACHAWO_002988</name>
</gene>
<protein>
    <submittedName>
        <fullName evidence="2">Uncharacterized protein</fullName>
    </submittedName>
</protein>
<evidence type="ECO:0000313" key="2">
    <source>
        <dbReference type="EMBL" id="KAL3776822.1"/>
    </source>
</evidence>
<comment type="caution">
    <text evidence="2">The sequence shown here is derived from an EMBL/GenBank/DDBJ whole genome shotgun (WGS) entry which is preliminary data.</text>
</comment>
<feature type="compositionally biased region" description="Low complexity" evidence="1">
    <location>
        <begin position="258"/>
        <end position="304"/>
    </location>
</feature>
<sequence>MKLQHGVLLTVLSMHSSVIDAGHHRIQNEHEMEAMMTKSGKSGSTSSGSYASKSGKVVQLVQSMQMEDDDAMSVVYVGKSRKEDTVMEAKSDKIAEMSKSRKSEDDDDAMSMAVVDDEVSVIYVSKDGKAGKSEEMVNMHSHHVGKADKEAAEMNKSGKYDDGHDMSMSAVDDDMSYVAFSGKAGKAIDSKAGKAEHLIDAKASKAAYAYYGKSGKASYSMSMVEVDDDKADMIDDADGEWVPITTDATDAAITTIGATEPAASTESAATTTGSASITSTAAPDASTTAAAGQTTTFSETATSTVNPGFRSDLDKVLEDEILLMEEGGHGGENHVHGKSGETVEISSKIASGTHNRPDALQQQSDSATLSVSRFTIVAACIASLYALAL</sequence>
<proteinExistence type="predicted"/>
<dbReference type="EMBL" id="JALLPJ020001080">
    <property type="protein sequence ID" value="KAL3776822.1"/>
    <property type="molecule type" value="Genomic_DNA"/>
</dbReference>
<dbReference type="AlphaFoldDB" id="A0ABD3NLX7"/>
<feature type="region of interest" description="Disordered" evidence="1">
    <location>
        <begin position="87"/>
        <end position="109"/>
    </location>
</feature>
<name>A0ABD3NLX7_9STRA</name>
<accession>A0ABD3NLX7</accession>
<evidence type="ECO:0000256" key="1">
    <source>
        <dbReference type="SAM" id="MobiDB-lite"/>
    </source>
</evidence>
<reference evidence="2 3" key="1">
    <citation type="submission" date="2024-10" db="EMBL/GenBank/DDBJ databases">
        <title>Updated reference genomes for cyclostephanoid diatoms.</title>
        <authorList>
            <person name="Roberts W.R."/>
            <person name="Alverson A.J."/>
        </authorList>
    </citation>
    <scope>NUCLEOTIDE SEQUENCE [LARGE SCALE GENOMIC DNA]</scope>
    <source>
        <strain evidence="2 3">AJA010-31</strain>
    </source>
</reference>
<evidence type="ECO:0000313" key="3">
    <source>
        <dbReference type="Proteomes" id="UP001530400"/>
    </source>
</evidence>
<feature type="region of interest" description="Disordered" evidence="1">
    <location>
        <begin position="258"/>
        <end position="310"/>
    </location>
</feature>
<keyword evidence="3" id="KW-1185">Reference proteome</keyword>
<dbReference type="Proteomes" id="UP001530400">
    <property type="component" value="Unassembled WGS sequence"/>
</dbReference>
<organism evidence="2 3">
    <name type="scientific">Cyclotella atomus</name>
    <dbReference type="NCBI Taxonomy" id="382360"/>
    <lineage>
        <taxon>Eukaryota</taxon>
        <taxon>Sar</taxon>
        <taxon>Stramenopiles</taxon>
        <taxon>Ochrophyta</taxon>
        <taxon>Bacillariophyta</taxon>
        <taxon>Coscinodiscophyceae</taxon>
        <taxon>Thalassiosirophycidae</taxon>
        <taxon>Stephanodiscales</taxon>
        <taxon>Stephanodiscaceae</taxon>
        <taxon>Cyclotella</taxon>
    </lineage>
</organism>